<evidence type="ECO:0000313" key="1">
    <source>
        <dbReference type="EMBL" id="CAG8736292.1"/>
    </source>
</evidence>
<gene>
    <name evidence="1" type="ORF">DHETER_LOCUS13761</name>
</gene>
<evidence type="ECO:0000313" key="2">
    <source>
        <dbReference type="Proteomes" id="UP000789702"/>
    </source>
</evidence>
<name>A0ACA9Q3P7_9GLOM</name>
<protein>
    <submittedName>
        <fullName evidence="1">2252_t:CDS:1</fullName>
    </submittedName>
</protein>
<proteinExistence type="predicted"/>
<dbReference type="EMBL" id="CAJVPU010039076">
    <property type="protein sequence ID" value="CAG8736292.1"/>
    <property type="molecule type" value="Genomic_DNA"/>
</dbReference>
<reference evidence="1" key="1">
    <citation type="submission" date="2021-06" db="EMBL/GenBank/DDBJ databases">
        <authorList>
            <person name="Kallberg Y."/>
            <person name="Tangrot J."/>
            <person name="Rosling A."/>
        </authorList>
    </citation>
    <scope>NUCLEOTIDE SEQUENCE</scope>
    <source>
        <strain evidence="1">IL203A</strain>
    </source>
</reference>
<accession>A0ACA9Q3P7</accession>
<comment type="caution">
    <text evidence="1">The sequence shown here is derived from an EMBL/GenBank/DDBJ whole genome shotgun (WGS) entry which is preliminary data.</text>
</comment>
<organism evidence="1 2">
    <name type="scientific">Dentiscutata heterogama</name>
    <dbReference type="NCBI Taxonomy" id="1316150"/>
    <lineage>
        <taxon>Eukaryota</taxon>
        <taxon>Fungi</taxon>
        <taxon>Fungi incertae sedis</taxon>
        <taxon>Mucoromycota</taxon>
        <taxon>Glomeromycotina</taxon>
        <taxon>Glomeromycetes</taxon>
        <taxon>Diversisporales</taxon>
        <taxon>Gigasporaceae</taxon>
        <taxon>Dentiscutata</taxon>
    </lineage>
</organism>
<feature type="non-terminal residue" evidence="1">
    <location>
        <position position="53"/>
    </location>
</feature>
<keyword evidence="2" id="KW-1185">Reference proteome</keyword>
<dbReference type="Proteomes" id="UP000789702">
    <property type="component" value="Unassembled WGS sequence"/>
</dbReference>
<sequence>MLKKAILIDNIACVLLQNGLCTKYKKGTGWHLKSTKGGNSIEKCILDCDYNFW</sequence>